<accession>A0A0A0EPR4</accession>
<proteinExistence type="predicted"/>
<gene>
    <name evidence="2" type="ORF">N792_07390</name>
</gene>
<evidence type="ECO:0000256" key="1">
    <source>
        <dbReference type="SAM" id="MobiDB-lite"/>
    </source>
</evidence>
<dbReference type="RefSeq" id="WP_036193370.1">
    <property type="nucleotide sequence ID" value="NZ_AVPS01000004.1"/>
</dbReference>
<evidence type="ECO:0000313" key="2">
    <source>
        <dbReference type="EMBL" id="KGM52143.1"/>
    </source>
</evidence>
<keyword evidence="3" id="KW-1185">Reference proteome</keyword>
<protein>
    <submittedName>
        <fullName evidence="2">Uncharacterized protein</fullName>
    </submittedName>
</protein>
<reference evidence="2 3" key="1">
    <citation type="submission" date="2013-08" db="EMBL/GenBank/DDBJ databases">
        <title>Genome sequencing of Lysobacter.</title>
        <authorList>
            <person name="Zhang S."/>
            <person name="Wang G."/>
        </authorList>
    </citation>
    <scope>NUCLEOTIDE SEQUENCE [LARGE SCALE GENOMIC DNA]</scope>
    <source>
        <strain evidence="2 3">Ko07</strain>
    </source>
</reference>
<dbReference type="AlphaFoldDB" id="A0A0A0EPR4"/>
<dbReference type="Proteomes" id="UP000030017">
    <property type="component" value="Unassembled WGS sequence"/>
</dbReference>
<dbReference type="EMBL" id="AVPS01000004">
    <property type="protein sequence ID" value="KGM52143.1"/>
    <property type="molecule type" value="Genomic_DNA"/>
</dbReference>
<sequence>MNREINNTLSALVASGALLVAVLVLASPAPSDLSPIGQDATRITGLDTDALLADAMGHATPASDSGSLSTSSTATDSTPTRSTGTSSRWHHGSLAMPYFSFVPRG</sequence>
<feature type="region of interest" description="Disordered" evidence="1">
    <location>
        <begin position="57"/>
        <end position="91"/>
    </location>
</feature>
<feature type="compositionally biased region" description="Low complexity" evidence="1">
    <location>
        <begin position="60"/>
        <end position="87"/>
    </location>
</feature>
<comment type="caution">
    <text evidence="2">The sequence shown here is derived from an EMBL/GenBank/DDBJ whole genome shotgun (WGS) entry which is preliminary data.</text>
</comment>
<organism evidence="2 3">
    <name type="scientific">Lysobacter concretionis Ko07 = DSM 16239</name>
    <dbReference type="NCBI Taxonomy" id="1122185"/>
    <lineage>
        <taxon>Bacteria</taxon>
        <taxon>Pseudomonadati</taxon>
        <taxon>Pseudomonadota</taxon>
        <taxon>Gammaproteobacteria</taxon>
        <taxon>Lysobacterales</taxon>
        <taxon>Lysobacteraceae</taxon>
        <taxon>Novilysobacter</taxon>
    </lineage>
</organism>
<evidence type="ECO:0000313" key="3">
    <source>
        <dbReference type="Proteomes" id="UP000030017"/>
    </source>
</evidence>
<name>A0A0A0EPR4_9GAMM</name>
<dbReference type="STRING" id="1122185.N792_07390"/>